<evidence type="ECO:0000313" key="5">
    <source>
        <dbReference type="Proteomes" id="UP000194857"/>
    </source>
</evidence>
<proteinExistence type="predicted"/>
<dbReference type="Proteomes" id="UP000253594">
    <property type="component" value="Unassembled WGS sequence"/>
</dbReference>
<feature type="compositionally biased region" description="Basic and acidic residues" evidence="1">
    <location>
        <begin position="41"/>
        <end position="53"/>
    </location>
</feature>
<name>A0A211VUK2_PSEAI</name>
<evidence type="ECO:0000313" key="3">
    <source>
        <dbReference type="EMBL" id="RCI76767.1"/>
    </source>
</evidence>
<evidence type="ECO:0000313" key="2">
    <source>
        <dbReference type="EMBL" id="OTI60989.1"/>
    </source>
</evidence>
<evidence type="ECO:0000313" key="4">
    <source>
        <dbReference type="EMBL" id="RPM12950.1"/>
    </source>
</evidence>
<dbReference type="AlphaFoldDB" id="A0A211VUK2"/>
<dbReference type="EMBL" id="NFFZ01000008">
    <property type="protein sequence ID" value="OTI60989.1"/>
    <property type="molecule type" value="Genomic_DNA"/>
</dbReference>
<comment type="caution">
    <text evidence="2">The sequence shown here is derived from an EMBL/GenBank/DDBJ whole genome shotgun (WGS) entry which is preliminary data.</text>
</comment>
<accession>A0A211VUK2</accession>
<reference evidence="4 7" key="2">
    <citation type="submission" date="2017-08" db="EMBL/GenBank/DDBJ databases">
        <authorList>
            <person name="Feschi L."/>
            <person name="Jeukens J."/>
            <person name="Emond-Rheault J.-G."/>
            <person name="Kukavica-Ibrulj I."/>
            <person name="Boyle B."/>
            <person name="Levesque R.C."/>
        </authorList>
    </citation>
    <scope>NUCLEOTIDE SEQUENCE [LARGE SCALE GENOMIC DNA]</scope>
    <source>
        <strain evidence="4 7">PA-W36</strain>
    </source>
</reference>
<evidence type="ECO:0000313" key="7">
    <source>
        <dbReference type="Proteomes" id="UP000284767"/>
    </source>
</evidence>
<organism evidence="2 5">
    <name type="scientific">Pseudomonas aeruginosa</name>
    <dbReference type="NCBI Taxonomy" id="287"/>
    <lineage>
        <taxon>Bacteria</taxon>
        <taxon>Pseudomonadati</taxon>
        <taxon>Pseudomonadota</taxon>
        <taxon>Gammaproteobacteria</taxon>
        <taxon>Pseudomonadales</taxon>
        <taxon>Pseudomonadaceae</taxon>
        <taxon>Pseudomonas</taxon>
    </lineage>
</organism>
<dbReference type="Proteomes" id="UP000284767">
    <property type="component" value="Unassembled WGS sequence"/>
</dbReference>
<dbReference type="KEGG" id="paeb:NCGM1900_1214"/>
<dbReference type="EMBL" id="NSNE01000011">
    <property type="protein sequence ID" value="RPM12950.1"/>
    <property type="molecule type" value="Genomic_DNA"/>
</dbReference>
<feature type="region of interest" description="Disordered" evidence="1">
    <location>
        <begin position="32"/>
        <end position="77"/>
    </location>
</feature>
<protein>
    <submittedName>
        <fullName evidence="2">Uncharacterized protein</fullName>
    </submittedName>
</protein>
<reference evidence="2 5" key="1">
    <citation type="submission" date="2017-05" db="EMBL/GenBank/DDBJ databases">
        <authorList>
            <person name="Song R."/>
            <person name="Chenine A.L."/>
            <person name="Ruprecht R.M."/>
        </authorList>
    </citation>
    <scope>NUCLEOTIDE SEQUENCE [LARGE SCALE GENOMIC DNA]</scope>
    <source>
        <strain evidence="2 5">S567_C10_BS</strain>
    </source>
</reference>
<sequence length="113" mass="12848">MILILLDPGITHDNNSLHFELALCGRRPGPPYRWPSSRTMQGRESRTPPDRPRFSAARSGGGIRRRARSHLKPLPAGRLLKRPCKISHNSTKEARGDYDFTPMPIVRNIRINN</sequence>
<reference evidence="4 7" key="4">
    <citation type="submission" date="2019-01" db="EMBL/GenBank/DDBJ databases">
        <title>The Pseudomonas aeruginosa pan-genome provides new insights on its population structure, horizontal gene transfer and pathogenicity.</title>
        <authorList>
            <person name="Freschi L."/>
            <person name="Vincent A.T."/>
            <person name="Jeukens J."/>
            <person name="Emond-Rheault J.-G."/>
            <person name="Kukavica-Ibrulj I."/>
            <person name="Dupont M.-J."/>
            <person name="Charette S.J."/>
            <person name="Boyle B."/>
            <person name="Levesque R.C."/>
        </authorList>
    </citation>
    <scope>NUCLEOTIDE SEQUENCE [LARGE SCALE GENOMIC DNA]</scope>
    <source>
        <strain evidence="4 7">PA-W36</strain>
    </source>
</reference>
<dbReference type="Proteomes" id="UP000194857">
    <property type="component" value="Unassembled WGS sequence"/>
</dbReference>
<reference evidence="3 6" key="3">
    <citation type="submission" date="2018-07" db="EMBL/GenBank/DDBJ databases">
        <title>Mechanisms of high-level aminoglycoside resistance among Gram-negative pathogens in Brazil.</title>
        <authorList>
            <person name="Ballaben A.S."/>
            <person name="Darini A.L.C."/>
            <person name="Doi Y."/>
        </authorList>
    </citation>
    <scope>NUCLEOTIDE SEQUENCE [LARGE SCALE GENOMIC DNA]</scope>
    <source>
        <strain evidence="3 6">B2-305</strain>
    </source>
</reference>
<gene>
    <name evidence="2" type="ORF">CAZ10_17515</name>
    <name evidence="3" type="ORF">DT376_00650</name>
    <name evidence="4" type="ORF">IPC1295_19370</name>
</gene>
<evidence type="ECO:0000313" key="6">
    <source>
        <dbReference type="Proteomes" id="UP000253594"/>
    </source>
</evidence>
<evidence type="ECO:0000256" key="1">
    <source>
        <dbReference type="SAM" id="MobiDB-lite"/>
    </source>
</evidence>
<dbReference type="EMBL" id="QORE01000006">
    <property type="protein sequence ID" value="RCI76767.1"/>
    <property type="molecule type" value="Genomic_DNA"/>
</dbReference>